<keyword evidence="3" id="KW-1185">Reference proteome</keyword>
<organism evidence="2 3">
    <name type="scientific">Labilithrix luteola</name>
    <dbReference type="NCBI Taxonomy" id="1391654"/>
    <lineage>
        <taxon>Bacteria</taxon>
        <taxon>Pseudomonadati</taxon>
        <taxon>Myxococcota</taxon>
        <taxon>Polyangia</taxon>
        <taxon>Polyangiales</taxon>
        <taxon>Labilitrichaceae</taxon>
        <taxon>Labilithrix</taxon>
    </lineage>
</organism>
<gene>
    <name evidence="2" type="ORF">AKJ09_05077</name>
</gene>
<dbReference type="KEGG" id="llu:AKJ09_05077"/>
<dbReference type="AlphaFoldDB" id="A0A0K1PY05"/>
<proteinExistence type="predicted"/>
<accession>A0A0K1PY05</accession>
<dbReference type="Proteomes" id="UP000064967">
    <property type="component" value="Chromosome"/>
</dbReference>
<name>A0A0K1PY05_9BACT</name>
<evidence type="ECO:0000313" key="2">
    <source>
        <dbReference type="EMBL" id="AKU98413.1"/>
    </source>
</evidence>
<feature type="region of interest" description="Disordered" evidence="1">
    <location>
        <begin position="184"/>
        <end position="222"/>
    </location>
</feature>
<dbReference type="STRING" id="1391654.AKJ09_05077"/>
<protein>
    <submittedName>
        <fullName evidence="2">Uncharacterized protein</fullName>
    </submittedName>
</protein>
<evidence type="ECO:0000313" key="3">
    <source>
        <dbReference type="Proteomes" id="UP000064967"/>
    </source>
</evidence>
<dbReference type="EMBL" id="CP012333">
    <property type="protein sequence ID" value="AKU98413.1"/>
    <property type="molecule type" value="Genomic_DNA"/>
</dbReference>
<feature type="compositionally biased region" description="Polar residues" evidence="1">
    <location>
        <begin position="188"/>
        <end position="198"/>
    </location>
</feature>
<evidence type="ECO:0000256" key="1">
    <source>
        <dbReference type="SAM" id="MobiDB-lite"/>
    </source>
</evidence>
<reference evidence="2 3" key="1">
    <citation type="submission" date="2015-08" db="EMBL/GenBank/DDBJ databases">
        <authorList>
            <person name="Babu N.S."/>
            <person name="Beckwith C.J."/>
            <person name="Beseler K.G."/>
            <person name="Brison A."/>
            <person name="Carone J.V."/>
            <person name="Caskin T.P."/>
            <person name="Diamond M."/>
            <person name="Durham M.E."/>
            <person name="Foxe J.M."/>
            <person name="Go M."/>
            <person name="Henderson B.A."/>
            <person name="Jones I.B."/>
            <person name="McGettigan J.A."/>
            <person name="Micheletti S.J."/>
            <person name="Nasrallah M.E."/>
            <person name="Ortiz D."/>
            <person name="Piller C.R."/>
            <person name="Privatt S.R."/>
            <person name="Schneider S.L."/>
            <person name="Sharp S."/>
            <person name="Smith T.C."/>
            <person name="Stanton J.D."/>
            <person name="Ullery H.E."/>
            <person name="Wilson R.J."/>
            <person name="Serrano M.G."/>
            <person name="Buck G."/>
            <person name="Lee V."/>
            <person name="Wang Y."/>
            <person name="Carvalho R."/>
            <person name="Voegtly L."/>
            <person name="Shi R."/>
            <person name="Duckworth R."/>
            <person name="Johnson A."/>
            <person name="Loviza R."/>
            <person name="Walstead R."/>
            <person name="Shah Z."/>
            <person name="Kiflezghi M."/>
            <person name="Wade K."/>
            <person name="Ball S.L."/>
            <person name="Bradley K.W."/>
            <person name="Asai D.J."/>
            <person name="Bowman C.A."/>
            <person name="Russell D.A."/>
            <person name="Pope W.H."/>
            <person name="Jacobs-Sera D."/>
            <person name="Hendrix R.W."/>
            <person name="Hatfull G.F."/>
        </authorList>
    </citation>
    <scope>NUCLEOTIDE SEQUENCE [LARGE SCALE GENOMIC DNA]</scope>
    <source>
        <strain evidence="2 3">DSM 27648</strain>
    </source>
</reference>
<sequence length="389" mass="39875">MLLSPCTGSPLSLTLLAMRDDRTRARSVRIGVRRRRAFARAIAYLSALATGSITLVSLAQHEPSSTHEKVRLVWTRGTDTASCATREALMKSVVARLGYDPFSDEASRLVVGNVTHTRGRYVITLRVDSEQSSPTRQLESSIDDCSAVGEAAALSIALDIEAAAVAASPPSLSGDAAPALAHDELDASTESASASQADATPPSVSRRDAGSPDAAVAAPTVPSRRGASASVGVVGAAGLLPRVAAGVDVAGIVHFGGPLSLSVGMTHFPEISANDPRFSLGSTLLRAGACLDLFMAGPNRLGGCAHAVVGSTHVVVQELQPIAPGPKRFAGPSIGVRYARSVGPLVLSVGGDVLVPIPRYQFDVLGTNRAVFTASSVVGLASVEVGAGF</sequence>